<protein>
    <submittedName>
        <fullName evidence="2">Aste57867_25102 protein</fullName>
    </submittedName>
</protein>
<evidence type="ECO:0000313" key="3">
    <source>
        <dbReference type="Proteomes" id="UP000332933"/>
    </source>
</evidence>
<dbReference type="CDD" id="cd02440">
    <property type="entry name" value="AdoMet_MTases"/>
    <property type="match status" value="1"/>
</dbReference>
<name>A0A485LSA0_9STRA</name>
<dbReference type="EMBL" id="CAADRA010007509">
    <property type="protein sequence ID" value="VFU01733.1"/>
    <property type="molecule type" value="Genomic_DNA"/>
</dbReference>
<evidence type="ECO:0000313" key="1">
    <source>
        <dbReference type="EMBL" id="KAF0682803.1"/>
    </source>
</evidence>
<dbReference type="Proteomes" id="UP000332933">
    <property type="component" value="Unassembled WGS sequence"/>
</dbReference>
<dbReference type="InterPro" id="IPR029063">
    <property type="entry name" value="SAM-dependent_MTases_sf"/>
</dbReference>
<keyword evidence="3" id="KW-1185">Reference proteome</keyword>
<gene>
    <name evidence="2" type="primary">Aste57867_25102</name>
    <name evidence="1" type="ORF">As57867_025024</name>
    <name evidence="2" type="ORF">ASTE57867_25102</name>
</gene>
<organism evidence="2 3">
    <name type="scientific">Aphanomyces stellatus</name>
    <dbReference type="NCBI Taxonomy" id="120398"/>
    <lineage>
        <taxon>Eukaryota</taxon>
        <taxon>Sar</taxon>
        <taxon>Stramenopiles</taxon>
        <taxon>Oomycota</taxon>
        <taxon>Saprolegniomycetes</taxon>
        <taxon>Saprolegniales</taxon>
        <taxon>Verrucalvaceae</taxon>
        <taxon>Aphanomyces</taxon>
    </lineage>
</organism>
<accession>A0A485LSA0</accession>
<proteinExistence type="predicted"/>
<dbReference type="PRINTS" id="PR00507">
    <property type="entry name" value="N12N6MTFRASE"/>
</dbReference>
<dbReference type="AlphaFoldDB" id="A0A485LSA0"/>
<sequence length="327" mass="36199">MQLAGFDASTSTFVLVSAADGSTLRRTFVDFQTWDRYLHKKVKSMEHLPTKRFKHLMAISWTRDGLANGQHLALTKNIEQCQKWIQSAFARLPLDMQRTFVDDMAYAALQREAAARLARNKAAKDLGQYFSPPSSVAMLLDAVFALPSISFESALFLEPSCGVGRFFQPLVDRGAKRILGYELDATVAATAAAALPSAHVISLDFLKSTNPETGRGDVIVVGNPPFSSPDSDIVLDFFGHCAEEWHAKAIAFILPERCAKPMYMESILAKLTCAFVCHHVAPIPESHFDFQGQRINKPSVILIYTRVDYSDGPCIPPFLCLEFVPGH</sequence>
<dbReference type="SUPFAM" id="SSF53335">
    <property type="entry name" value="S-adenosyl-L-methionine-dependent methyltransferases"/>
    <property type="match status" value="1"/>
</dbReference>
<reference evidence="2 3" key="1">
    <citation type="submission" date="2019-03" db="EMBL/GenBank/DDBJ databases">
        <authorList>
            <person name="Gaulin E."/>
            <person name="Dumas B."/>
        </authorList>
    </citation>
    <scope>NUCLEOTIDE SEQUENCE [LARGE SCALE GENOMIC DNA]</scope>
    <source>
        <strain evidence="2">CBS 568.67</strain>
    </source>
</reference>
<dbReference type="OrthoDB" id="163071at2759"/>
<evidence type="ECO:0000313" key="2">
    <source>
        <dbReference type="EMBL" id="VFU01733.1"/>
    </source>
</evidence>
<reference evidence="1" key="2">
    <citation type="submission" date="2019-06" db="EMBL/GenBank/DDBJ databases">
        <title>Genomics analysis of Aphanomyces spp. identifies a new class of oomycete effector associated with host adaptation.</title>
        <authorList>
            <person name="Gaulin E."/>
        </authorList>
    </citation>
    <scope>NUCLEOTIDE SEQUENCE</scope>
    <source>
        <strain evidence="1">CBS 578.67</strain>
    </source>
</reference>
<dbReference type="EMBL" id="VJMH01007483">
    <property type="protein sequence ID" value="KAF0682803.1"/>
    <property type="molecule type" value="Genomic_DNA"/>
</dbReference>
<dbReference type="Gene3D" id="3.40.50.150">
    <property type="entry name" value="Vaccinia Virus protein VP39"/>
    <property type="match status" value="1"/>
</dbReference>